<organism evidence="3 4">
    <name type="scientific">Piromyces finnis</name>
    <dbReference type="NCBI Taxonomy" id="1754191"/>
    <lineage>
        <taxon>Eukaryota</taxon>
        <taxon>Fungi</taxon>
        <taxon>Fungi incertae sedis</taxon>
        <taxon>Chytridiomycota</taxon>
        <taxon>Chytridiomycota incertae sedis</taxon>
        <taxon>Neocallimastigomycetes</taxon>
        <taxon>Neocallimastigales</taxon>
        <taxon>Neocallimastigaceae</taxon>
        <taxon>Piromyces</taxon>
    </lineage>
</organism>
<keyword evidence="1" id="KW-0175">Coiled coil</keyword>
<reference evidence="3 4" key="1">
    <citation type="submission" date="2016-08" db="EMBL/GenBank/DDBJ databases">
        <title>Genomes of anaerobic fungi encode conserved fungal cellulosomes for biomass hydrolysis.</title>
        <authorList>
            <consortium name="DOE Joint Genome Institute"/>
            <person name="Haitjema C.H."/>
            <person name="Gilmore S.P."/>
            <person name="Henske J.K."/>
            <person name="Solomon K.V."/>
            <person name="De Groot R."/>
            <person name="Kuo A."/>
            <person name="Mondo S.J."/>
            <person name="Salamov A.A."/>
            <person name="Labutti K."/>
            <person name="Zhao Z."/>
            <person name="Chiniquy J."/>
            <person name="Barry K."/>
            <person name="Brewer H.M."/>
            <person name="Purvine S.O."/>
            <person name="Wright A.T."/>
            <person name="Boxma B."/>
            <person name="Van Alen T."/>
            <person name="Hackstein J.H."/>
            <person name="Baker S.E."/>
            <person name="Grigoriev I.V."/>
            <person name="O'Malley M.A."/>
        </authorList>
    </citation>
    <scope>NUCLEOTIDE SEQUENCE [LARGE SCALE GENOMIC DNA]</scope>
    <source>
        <strain evidence="4">finn</strain>
    </source>
</reference>
<feature type="coiled-coil region" evidence="1">
    <location>
        <begin position="243"/>
        <end position="270"/>
    </location>
</feature>
<gene>
    <name evidence="3" type="ORF">BCR36DRAFT_580047</name>
</gene>
<evidence type="ECO:0008006" key="5">
    <source>
        <dbReference type="Google" id="ProtNLM"/>
    </source>
</evidence>
<dbReference type="OrthoDB" id="2129661at2759"/>
<keyword evidence="4" id="KW-1185">Reference proteome</keyword>
<protein>
    <recommendedName>
        <fullName evidence="5">Saposin B-type domain-containing protein</fullName>
    </recommendedName>
</protein>
<evidence type="ECO:0000256" key="2">
    <source>
        <dbReference type="SAM" id="SignalP"/>
    </source>
</evidence>
<comment type="caution">
    <text evidence="3">The sequence shown here is derived from an EMBL/GenBank/DDBJ whole genome shotgun (WGS) entry which is preliminary data.</text>
</comment>
<sequence>MKLSKLLLVAAFLGVAGVFAEETTEVEEMTELADKDGEPELFDEEASFDEDSMSGSKICDKAIEKMTEYHEEIDKDPKCSFNEEYAKENNLSGIYTTEIENRQYYCTKCINKFNAAGLAMYKICGDHTPEEYLYRVQFMYFVEQLLCLRAAETMAKAKAKEIIFCQTELERLTKEEGNKPIDQWSEKSICSECVAKTHYIVKKHEHFYNAIKKTEQKTPFHDMLRFFEIEKECFKPWEPETYKKRRDEVMKKLKDEVEKIKKENKKEGKKNEKDEL</sequence>
<proteinExistence type="predicted"/>
<dbReference type="AlphaFoldDB" id="A0A1Y1VKZ4"/>
<feature type="chain" id="PRO_5010984731" description="Saposin B-type domain-containing protein" evidence="2">
    <location>
        <begin position="21"/>
        <end position="276"/>
    </location>
</feature>
<keyword evidence="2" id="KW-0732">Signal</keyword>
<evidence type="ECO:0000313" key="4">
    <source>
        <dbReference type="Proteomes" id="UP000193719"/>
    </source>
</evidence>
<feature type="signal peptide" evidence="2">
    <location>
        <begin position="1"/>
        <end position="20"/>
    </location>
</feature>
<reference evidence="3 4" key="2">
    <citation type="submission" date="2016-08" db="EMBL/GenBank/DDBJ databases">
        <title>Pervasive Adenine N6-methylation of Active Genes in Fungi.</title>
        <authorList>
            <consortium name="DOE Joint Genome Institute"/>
            <person name="Mondo S.J."/>
            <person name="Dannebaum R.O."/>
            <person name="Kuo R.C."/>
            <person name="Labutti K."/>
            <person name="Haridas S."/>
            <person name="Kuo A."/>
            <person name="Salamov A."/>
            <person name="Ahrendt S.R."/>
            <person name="Lipzen A."/>
            <person name="Sullivan W."/>
            <person name="Andreopoulos W.B."/>
            <person name="Clum A."/>
            <person name="Lindquist E."/>
            <person name="Daum C."/>
            <person name="Ramamoorthy G.K."/>
            <person name="Gryganskyi A."/>
            <person name="Culley D."/>
            <person name="Magnuson J.K."/>
            <person name="James T.Y."/>
            <person name="O'Malley M.A."/>
            <person name="Stajich J.E."/>
            <person name="Spatafora J.W."/>
            <person name="Visel A."/>
            <person name="Grigoriev I.V."/>
        </authorList>
    </citation>
    <scope>NUCLEOTIDE SEQUENCE [LARGE SCALE GENOMIC DNA]</scope>
    <source>
        <strain evidence="4">finn</strain>
    </source>
</reference>
<name>A0A1Y1VKZ4_9FUNG</name>
<accession>A0A1Y1VKZ4</accession>
<dbReference type="EMBL" id="MCFH01000004">
    <property type="protein sequence ID" value="ORX58429.1"/>
    <property type="molecule type" value="Genomic_DNA"/>
</dbReference>
<dbReference type="Proteomes" id="UP000193719">
    <property type="component" value="Unassembled WGS sequence"/>
</dbReference>
<evidence type="ECO:0000313" key="3">
    <source>
        <dbReference type="EMBL" id="ORX58429.1"/>
    </source>
</evidence>
<evidence type="ECO:0000256" key="1">
    <source>
        <dbReference type="SAM" id="Coils"/>
    </source>
</evidence>